<dbReference type="OMA" id="VFNAYSW"/>
<evidence type="ECO:0000256" key="1">
    <source>
        <dbReference type="ARBA" id="ARBA00004651"/>
    </source>
</evidence>
<evidence type="ECO:0000313" key="11">
    <source>
        <dbReference type="Proteomes" id="UP000007266"/>
    </source>
</evidence>
<feature type="chain" id="PRO_5007299503" description="Ionotropic glutamate receptor C-terminal domain-containing protein" evidence="9">
    <location>
        <begin position="18"/>
        <end position="1416"/>
    </location>
</feature>
<evidence type="ECO:0000256" key="9">
    <source>
        <dbReference type="SAM" id="SignalP"/>
    </source>
</evidence>
<name>A0A139W8Y9_TRICA</name>
<feature type="transmembrane region" description="Helical" evidence="8">
    <location>
        <begin position="824"/>
        <end position="847"/>
    </location>
</feature>
<feature type="transmembrane region" description="Helical" evidence="8">
    <location>
        <begin position="764"/>
        <end position="785"/>
    </location>
</feature>
<dbReference type="PANTHER" id="PTHR42643:SF30">
    <property type="entry name" value="IONOTROPIC RECEPTOR 40A-RELATED"/>
    <property type="match status" value="1"/>
</dbReference>
<reference evidence="10 11" key="1">
    <citation type="journal article" date="2008" name="Nature">
        <title>The genome of the model beetle and pest Tribolium castaneum.</title>
        <authorList>
            <consortium name="Tribolium Genome Sequencing Consortium"/>
            <person name="Richards S."/>
            <person name="Gibbs R.A."/>
            <person name="Weinstock G.M."/>
            <person name="Brown S.J."/>
            <person name="Denell R."/>
            <person name="Beeman R.W."/>
            <person name="Gibbs R."/>
            <person name="Beeman R.W."/>
            <person name="Brown S.J."/>
            <person name="Bucher G."/>
            <person name="Friedrich M."/>
            <person name="Grimmelikhuijzen C.J."/>
            <person name="Klingler M."/>
            <person name="Lorenzen M."/>
            <person name="Richards S."/>
            <person name="Roth S."/>
            <person name="Schroder R."/>
            <person name="Tautz D."/>
            <person name="Zdobnov E.M."/>
            <person name="Muzny D."/>
            <person name="Gibbs R.A."/>
            <person name="Weinstock G.M."/>
            <person name="Attaway T."/>
            <person name="Bell S."/>
            <person name="Buhay C.J."/>
            <person name="Chandrabose M.N."/>
            <person name="Chavez D."/>
            <person name="Clerk-Blankenburg K.P."/>
            <person name="Cree A."/>
            <person name="Dao M."/>
            <person name="Davis C."/>
            <person name="Chacko J."/>
            <person name="Dinh H."/>
            <person name="Dugan-Rocha S."/>
            <person name="Fowler G."/>
            <person name="Garner T.T."/>
            <person name="Garnes J."/>
            <person name="Gnirke A."/>
            <person name="Hawes A."/>
            <person name="Hernandez J."/>
            <person name="Hines S."/>
            <person name="Holder M."/>
            <person name="Hume J."/>
            <person name="Jhangiani S.N."/>
            <person name="Joshi V."/>
            <person name="Khan Z.M."/>
            <person name="Jackson L."/>
            <person name="Kovar C."/>
            <person name="Kowis A."/>
            <person name="Lee S."/>
            <person name="Lewis L.R."/>
            <person name="Margolis J."/>
            <person name="Morgan M."/>
            <person name="Nazareth L.V."/>
            <person name="Nguyen N."/>
            <person name="Okwuonu G."/>
            <person name="Parker D."/>
            <person name="Richards S."/>
            <person name="Ruiz S.J."/>
            <person name="Santibanez J."/>
            <person name="Savard J."/>
            <person name="Scherer S.E."/>
            <person name="Schneider B."/>
            <person name="Sodergren E."/>
            <person name="Tautz D."/>
            <person name="Vattahil S."/>
            <person name="Villasana D."/>
            <person name="White C.S."/>
            <person name="Wright R."/>
            <person name="Park Y."/>
            <person name="Beeman R.W."/>
            <person name="Lord J."/>
            <person name="Oppert B."/>
            <person name="Lorenzen M."/>
            <person name="Brown S."/>
            <person name="Wang L."/>
            <person name="Savard J."/>
            <person name="Tautz D."/>
            <person name="Richards S."/>
            <person name="Weinstock G."/>
            <person name="Gibbs R.A."/>
            <person name="Liu Y."/>
            <person name="Worley K."/>
            <person name="Weinstock G."/>
            <person name="Elsik C.G."/>
            <person name="Reese J.T."/>
            <person name="Elhaik E."/>
            <person name="Landan G."/>
            <person name="Graur D."/>
            <person name="Arensburger P."/>
            <person name="Atkinson P."/>
            <person name="Beeman R.W."/>
            <person name="Beidler J."/>
            <person name="Brown S.J."/>
            <person name="Demuth J.P."/>
            <person name="Drury D.W."/>
            <person name="Du Y.Z."/>
            <person name="Fujiwara H."/>
            <person name="Lorenzen M."/>
            <person name="Maselli V."/>
            <person name="Osanai M."/>
            <person name="Park Y."/>
            <person name="Robertson H.M."/>
            <person name="Tu Z."/>
            <person name="Wang J.J."/>
            <person name="Wang S."/>
            <person name="Richards S."/>
            <person name="Song H."/>
            <person name="Zhang L."/>
            <person name="Sodergren E."/>
            <person name="Werner D."/>
            <person name="Stanke M."/>
            <person name="Morgenstern B."/>
            <person name="Solovyev V."/>
            <person name="Kosarev P."/>
            <person name="Brown G."/>
            <person name="Chen H.C."/>
            <person name="Ermolaeva O."/>
            <person name="Hlavina W."/>
            <person name="Kapustin Y."/>
            <person name="Kiryutin B."/>
            <person name="Kitts P."/>
            <person name="Maglott D."/>
            <person name="Pruitt K."/>
            <person name="Sapojnikov V."/>
            <person name="Souvorov A."/>
            <person name="Mackey A.J."/>
            <person name="Waterhouse R.M."/>
            <person name="Wyder S."/>
            <person name="Zdobnov E.M."/>
            <person name="Zdobnov E.M."/>
            <person name="Wyder S."/>
            <person name="Kriventseva E.V."/>
            <person name="Kadowaki T."/>
            <person name="Bork P."/>
            <person name="Aranda M."/>
            <person name="Bao R."/>
            <person name="Beermann A."/>
            <person name="Berns N."/>
            <person name="Bolognesi R."/>
            <person name="Bonneton F."/>
            <person name="Bopp D."/>
            <person name="Brown S.J."/>
            <person name="Bucher G."/>
            <person name="Butts T."/>
            <person name="Chaumot A."/>
            <person name="Denell R.E."/>
            <person name="Ferrier D.E."/>
            <person name="Friedrich M."/>
            <person name="Gordon C.M."/>
            <person name="Jindra M."/>
            <person name="Klingler M."/>
            <person name="Lan Q."/>
            <person name="Lattorff H.M."/>
            <person name="Laudet V."/>
            <person name="von Levetsow C."/>
            <person name="Liu Z."/>
            <person name="Lutz R."/>
            <person name="Lynch J.A."/>
            <person name="da Fonseca R.N."/>
            <person name="Posnien N."/>
            <person name="Reuter R."/>
            <person name="Roth S."/>
            <person name="Savard J."/>
            <person name="Schinko J.B."/>
            <person name="Schmitt C."/>
            <person name="Schoppmeier M."/>
            <person name="Schroder R."/>
            <person name="Shippy T.D."/>
            <person name="Simonnet F."/>
            <person name="Marques-Souza H."/>
            <person name="Tautz D."/>
            <person name="Tomoyasu Y."/>
            <person name="Trauner J."/>
            <person name="Van der Zee M."/>
            <person name="Vervoort M."/>
            <person name="Wittkopp N."/>
            <person name="Wimmer E.A."/>
            <person name="Yang X."/>
            <person name="Jones A.K."/>
            <person name="Sattelle D.B."/>
            <person name="Ebert P.R."/>
            <person name="Nelson D."/>
            <person name="Scott J.G."/>
            <person name="Beeman R.W."/>
            <person name="Muthukrishnan S."/>
            <person name="Kramer K.J."/>
            <person name="Arakane Y."/>
            <person name="Beeman R.W."/>
            <person name="Zhu Q."/>
            <person name="Hogenkamp D."/>
            <person name="Dixit R."/>
            <person name="Oppert B."/>
            <person name="Jiang H."/>
            <person name="Zou Z."/>
            <person name="Marshall J."/>
            <person name="Elpidina E."/>
            <person name="Vinokurov K."/>
            <person name="Oppert C."/>
            <person name="Zou Z."/>
            <person name="Evans J."/>
            <person name="Lu Z."/>
            <person name="Zhao P."/>
            <person name="Sumathipala N."/>
            <person name="Altincicek B."/>
            <person name="Vilcinskas A."/>
            <person name="Williams M."/>
            <person name="Hultmark D."/>
            <person name="Hetru C."/>
            <person name="Jiang H."/>
            <person name="Grimmelikhuijzen C.J."/>
            <person name="Hauser F."/>
            <person name="Cazzamali G."/>
            <person name="Williamson M."/>
            <person name="Park Y."/>
            <person name="Li B."/>
            <person name="Tanaka Y."/>
            <person name="Predel R."/>
            <person name="Neupert S."/>
            <person name="Schachtner J."/>
            <person name="Verleyen P."/>
            <person name="Raible F."/>
            <person name="Bork P."/>
            <person name="Friedrich M."/>
            <person name="Walden K.K."/>
            <person name="Robertson H.M."/>
            <person name="Angeli S."/>
            <person name="Foret S."/>
            <person name="Bucher G."/>
            <person name="Schuetz S."/>
            <person name="Maleszka R."/>
            <person name="Wimmer E.A."/>
            <person name="Beeman R.W."/>
            <person name="Lorenzen M."/>
            <person name="Tomoyasu Y."/>
            <person name="Miller S.C."/>
            <person name="Grossmann D."/>
            <person name="Bucher G."/>
        </authorList>
    </citation>
    <scope>NUCLEOTIDE SEQUENCE [LARGE SCALE GENOMIC DNA]</scope>
    <source>
        <strain evidence="10 11">Georgia GA2</strain>
    </source>
</reference>
<keyword evidence="2" id="KW-1003">Cell membrane</keyword>
<sequence length="1416" mass="161770">MPQTITILLLLITPTLLHIPPLPLQDQLMRNEAEFSETINILRGSQNWNPFAKFLVITDGILTKPRKVAIDVITKLWKYHIVNGVVLLPDHLNPTVFNAYSWFPYHGGTCGTNNQIKLIDSCNNGSSTKVVNWYPPKIPNKFNHCTINVRMIQWPPYIINIPNGSWSGTQTSTRGIEISILDLVAQFANIRMFYHQDQVPLNWGDVYDNGTITGNLKYLYQERDDIAIGAYGKTMKRALFFDDVPYHHEGLVFCVPFKTHNSKLQSVGEIMGLGALVLTLFLYLVVTTMSWLVSGQDHTHYQKFDTCALDTYRILLGLPIYQQPRSTKVRFFIALLITYSFYIVTAYQTLLASALANVSTKQAISTIEDILDHGLDIHGIKTTVRYFDNDNSGSTTSRTNAAILQKWRNCPNMRQCLDLVAFKRNVAVCAPKLFTEFIINSYVTSNNDPLIYCFEKPAVTYPITVMMRKGLPFYERIHTLIVRIFSSGFIRKWEQDILRMRFENVTSVVVEEKTTSDELDFNSLKLIFYIWGVGCFVACVVFVCEVVYCSTLTKPRQVASDVITKLWKYHIVNGVVLLPDHLNPTVFNAYSWFPYHGGTCGTTNQITLIDSCSNGSSTKVVNWYPPKIPNKFNHCTIKVRMIQWPPFIINIPNNSWSGTQTSTRGIEISILDLVAEFANLRMFYQHDQVPENWGDVYDNGTITGNLNYLYHEINDMAIGHYAKTIKRIRFFDDVSYYHNQDLVFCVPYKLINSKLTSLSEIMGLGPLVLTMILYLVGTTMSWLVSGQDHTHYQKFDTCAIATYQILLGLPIYQQPRSTKVRFFIGLLITYSFYMVTAYQTLLTSALASASTRQEISTIDDILAHGLDIYGISSRLFLLHLSDKSKNFNHLVEKFTEFGNTVIVDIDQNFANPIETIFTNPDLVFVTINKPNLQHTLKNPNQVFVLGVTSLEELQKKITKLKLLQFWNSRAKFLIVTLETLPLEEVFQKLWSFNIYKIVVYVEEKTYLWYPYHGSLTIGTPFGGGAFTGTPPRAFTPNPLKVQVVVFVPYVLDPSHGSDISIIQHLGEILQTGVVITHSETPYDFGTSYPNNTVTGMVSEVYHQRVDLALGGFILQPDRFALLDSSYPYSNEVYSWCVPQAGRSISWRQVVVALRPQTWVLIVLVFLQVTVICHRIEKKGVQVWVFTNFAILLGISVKNRSKSYFVLFWTLICLTLTIIYQTEFISLMQRGVKDSQVDSMDGLWASKLEIQIKHSTYSLFGESKALRRFLKRYTKCLNPVECINKVAFGRNSAFFASRSFIDFVKNRLFDHKNQPLIHCFNGGINFSPIFLAMRRDFILRDFIDGVLGRFVEAGLVDFWKKQTFLERKFIKGGDEFKSLDLKFFEAPLFCWVVGVGVSGVVFVMEVLIQKICAMWFS</sequence>
<evidence type="ECO:0000256" key="6">
    <source>
        <dbReference type="ARBA" id="ARBA00023170"/>
    </source>
</evidence>
<evidence type="ECO:0000256" key="4">
    <source>
        <dbReference type="ARBA" id="ARBA00022989"/>
    </source>
</evidence>
<feature type="signal peptide" evidence="9">
    <location>
        <begin position="1"/>
        <end position="17"/>
    </location>
</feature>
<feature type="transmembrane region" description="Helical" evidence="8">
    <location>
        <begin position="270"/>
        <end position="293"/>
    </location>
</feature>
<dbReference type="EMBL" id="KQ972879">
    <property type="protein sequence ID" value="KXZ75746.1"/>
    <property type="molecule type" value="Genomic_DNA"/>
</dbReference>
<evidence type="ECO:0000256" key="8">
    <source>
        <dbReference type="SAM" id="Phobius"/>
    </source>
</evidence>
<organism evidence="10 11">
    <name type="scientific">Tribolium castaneum</name>
    <name type="common">Red flour beetle</name>
    <dbReference type="NCBI Taxonomy" id="7070"/>
    <lineage>
        <taxon>Eukaryota</taxon>
        <taxon>Metazoa</taxon>
        <taxon>Ecdysozoa</taxon>
        <taxon>Arthropoda</taxon>
        <taxon>Hexapoda</taxon>
        <taxon>Insecta</taxon>
        <taxon>Pterygota</taxon>
        <taxon>Neoptera</taxon>
        <taxon>Endopterygota</taxon>
        <taxon>Coleoptera</taxon>
        <taxon>Polyphaga</taxon>
        <taxon>Cucujiformia</taxon>
        <taxon>Tenebrionidae</taxon>
        <taxon>Tenebrionidae incertae sedis</taxon>
        <taxon>Tribolium</taxon>
    </lineage>
</organism>
<keyword evidence="11" id="KW-1185">Reference proteome</keyword>
<dbReference type="PANTHER" id="PTHR42643">
    <property type="entry name" value="IONOTROPIC RECEPTOR 20A-RELATED"/>
    <property type="match status" value="1"/>
</dbReference>
<gene>
    <name evidence="10" type="primary">AUGUSTUS-3.0.2_31722</name>
    <name evidence="10" type="ORF">TcasGA2_TC031722</name>
</gene>
<feature type="transmembrane region" description="Helical" evidence="8">
    <location>
        <begin position="1157"/>
        <end position="1173"/>
    </location>
</feature>
<keyword evidence="5 8" id="KW-0472">Membrane</keyword>
<dbReference type="Gene3D" id="3.40.190.10">
    <property type="entry name" value="Periplasmic binding protein-like II"/>
    <property type="match status" value="3"/>
</dbReference>
<dbReference type="InParanoid" id="A0A139W8Y9"/>
<feature type="transmembrane region" description="Helical" evidence="8">
    <location>
        <begin position="331"/>
        <end position="356"/>
    </location>
</feature>
<keyword evidence="4 8" id="KW-1133">Transmembrane helix</keyword>
<dbReference type="InterPro" id="IPR052192">
    <property type="entry name" value="Insect_Ionotropic_Sensory_Rcpt"/>
</dbReference>
<evidence type="ECO:0000256" key="7">
    <source>
        <dbReference type="ARBA" id="ARBA00023180"/>
    </source>
</evidence>
<evidence type="ECO:0008006" key="12">
    <source>
        <dbReference type="Google" id="ProtNLM"/>
    </source>
</evidence>
<accession>A0A139W8Y9</accession>
<feature type="transmembrane region" description="Helical" evidence="8">
    <location>
        <begin position="1387"/>
        <end position="1407"/>
    </location>
</feature>
<keyword evidence="3 8" id="KW-0812">Transmembrane</keyword>
<evidence type="ECO:0000256" key="2">
    <source>
        <dbReference type="ARBA" id="ARBA00022475"/>
    </source>
</evidence>
<keyword evidence="6" id="KW-0675">Receptor</keyword>
<evidence type="ECO:0000256" key="5">
    <source>
        <dbReference type="ARBA" id="ARBA00023136"/>
    </source>
</evidence>
<evidence type="ECO:0000256" key="3">
    <source>
        <dbReference type="ARBA" id="ARBA00022692"/>
    </source>
</evidence>
<dbReference type="SUPFAM" id="SSF53850">
    <property type="entry name" value="Periplasmic binding protein-like II"/>
    <property type="match status" value="3"/>
</dbReference>
<protein>
    <recommendedName>
        <fullName evidence="12">Ionotropic glutamate receptor C-terminal domain-containing protein</fullName>
    </recommendedName>
</protein>
<evidence type="ECO:0000313" key="10">
    <source>
        <dbReference type="EMBL" id="KXZ75746.1"/>
    </source>
</evidence>
<reference evidence="10 11" key="2">
    <citation type="journal article" date="2010" name="Nucleic Acids Res.">
        <title>BeetleBase in 2010: revisions to provide comprehensive genomic information for Tribolium castaneum.</title>
        <authorList>
            <person name="Kim H.S."/>
            <person name="Murphy T."/>
            <person name="Xia J."/>
            <person name="Caragea D."/>
            <person name="Park Y."/>
            <person name="Beeman R.W."/>
            <person name="Lorenzen M.D."/>
            <person name="Butcher S."/>
            <person name="Manak J.R."/>
            <person name="Brown S.J."/>
        </authorList>
    </citation>
    <scope>NUCLEOTIDE SEQUENCE [LARGE SCALE GENOMIC DNA]</scope>
    <source>
        <strain evidence="10 11">Georgia GA2</strain>
    </source>
</reference>
<keyword evidence="7" id="KW-0325">Glycoprotein</keyword>
<dbReference type="Proteomes" id="UP000007266">
    <property type="component" value="Unassembled WGS sequence"/>
</dbReference>
<dbReference type="GO" id="GO:0005886">
    <property type="term" value="C:plasma membrane"/>
    <property type="evidence" value="ECO:0007669"/>
    <property type="project" value="UniProtKB-SubCell"/>
</dbReference>
<keyword evidence="9" id="KW-0732">Signal</keyword>
<feature type="transmembrane region" description="Helical" evidence="8">
    <location>
        <begin position="1202"/>
        <end position="1219"/>
    </location>
</feature>
<feature type="transmembrane region" description="Helical" evidence="8">
    <location>
        <begin position="1180"/>
        <end position="1196"/>
    </location>
</feature>
<proteinExistence type="predicted"/>
<feature type="transmembrane region" description="Helical" evidence="8">
    <location>
        <begin position="526"/>
        <end position="548"/>
    </location>
</feature>
<comment type="subcellular location">
    <subcellularLocation>
        <location evidence="1">Cell membrane</location>
        <topology evidence="1">Multi-pass membrane protein</topology>
    </subcellularLocation>
</comment>